<dbReference type="InterPro" id="IPR036097">
    <property type="entry name" value="HisK_dim/P_sf"/>
</dbReference>
<evidence type="ECO:0000256" key="4">
    <source>
        <dbReference type="ARBA" id="ARBA00022679"/>
    </source>
</evidence>
<evidence type="ECO:0000256" key="3">
    <source>
        <dbReference type="ARBA" id="ARBA00022553"/>
    </source>
</evidence>
<protein>
    <recommendedName>
        <fullName evidence="2">histidine kinase</fullName>
        <ecNumber evidence="2">2.7.13.3</ecNumber>
    </recommendedName>
</protein>
<evidence type="ECO:0000259" key="9">
    <source>
        <dbReference type="PROSITE" id="PS50113"/>
    </source>
</evidence>
<dbReference type="InterPro" id="IPR035965">
    <property type="entry name" value="PAS-like_dom_sf"/>
</dbReference>
<dbReference type="Gene3D" id="3.30.565.10">
    <property type="entry name" value="Histidine kinase-like ATPase, C-terminal domain"/>
    <property type="match status" value="1"/>
</dbReference>
<dbReference type="SUPFAM" id="SSF47384">
    <property type="entry name" value="Homodimeric domain of signal transducing histidine kinase"/>
    <property type="match status" value="1"/>
</dbReference>
<dbReference type="Gene3D" id="1.10.287.130">
    <property type="match status" value="1"/>
</dbReference>
<evidence type="ECO:0000256" key="6">
    <source>
        <dbReference type="PROSITE-ProRule" id="PRU00169"/>
    </source>
</evidence>
<sequence length="598" mass="64317">MARALFEHHPHAVLLLDTSGRVLAANAAAGALTRGGHLAEIIAPASSGDTAGWQHALAAGDTWRGPLVVTRADGTPATADVELLPANAGTLGRLCLLAVAQGTASLPADLDIAPVMIWSSGPDSLCQAFNKPWLDFTGRPLSELRGDGWVADVHPEDTERCVAIYKTSFEERQPFTMDYRLRRHDGAYRWVLCSGVPRHAADGRFDGYIGSCVDIHERKELEERLAEHAQSLRLADRRQNEFLAMLSHQLRSPLAPIANAASVLRTLEDGHPTLTRLREIIERQVGRLRRLVDDLVDVTRVMQGQITLVKGRVAVRDLLRAAAETSQPKLDAAGHTLRIDAPAAAQWVLGDSIRLAQALSNILSNAAAFTAEPSVISVTAKVSGGMLHIAVRDEGQGITAEFLPYVFDLFARHDLQSGGNPGGLGLGLPLARRVAQLHGGDVKAFSEGAGQGAEFVLSLPLAPADSEPAPAPSRAPQHPSFRVLLVEENPDARYLMRLQIELWGHQVATAATVDESLRLIDGFRPEVVLGDIEGTAPGSFTPLRERLGSQAVFVALTGYAQREAEANARALGFDAVIVKPMRPDSLNRVVDPLLHTPA</sequence>
<dbReference type="SMART" id="SM00388">
    <property type="entry name" value="HisKA"/>
    <property type="match status" value="1"/>
</dbReference>
<dbReference type="InterPro" id="IPR004358">
    <property type="entry name" value="Sig_transdc_His_kin-like_C"/>
</dbReference>
<dbReference type="NCBIfam" id="TIGR00229">
    <property type="entry name" value="sensory_box"/>
    <property type="match status" value="1"/>
</dbReference>
<dbReference type="SUPFAM" id="SSF52172">
    <property type="entry name" value="CheY-like"/>
    <property type="match status" value="1"/>
</dbReference>
<dbReference type="InterPro" id="IPR000700">
    <property type="entry name" value="PAS-assoc_C"/>
</dbReference>
<evidence type="ECO:0000256" key="1">
    <source>
        <dbReference type="ARBA" id="ARBA00000085"/>
    </source>
</evidence>
<dbReference type="CDD" id="cd00130">
    <property type="entry name" value="PAS"/>
    <property type="match status" value="1"/>
</dbReference>
<dbReference type="PRINTS" id="PR00344">
    <property type="entry name" value="BCTRLSENSOR"/>
</dbReference>
<keyword evidence="3 6" id="KW-0597">Phosphoprotein</keyword>
<dbReference type="Pfam" id="PF08447">
    <property type="entry name" value="PAS_3"/>
    <property type="match status" value="1"/>
</dbReference>
<dbReference type="CDD" id="cd00082">
    <property type="entry name" value="HisKA"/>
    <property type="match status" value="1"/>
</dbReference>
<dbReference type="EMBL" id="CP015118">
    <property type="protein sequence ID" value="ARN21007.1"/>
    <property type="molecule type" value="Genomic_DNA"/>
</dbReference>
<dbReference type="InterPro" id="IPR001789">
    <property type="entry name" value="Sig_transdc_resp-reg_receiver"/>
</dbReference>
<keyword evidence="11" id="KW-1185">Reference proteome</keyword>
<dbReference type="SUPFAM" id="SSF55785">
    <property type="entry name" value="PYP-like sensor domain (PAS domain)"/>
    <property type="match status" value="2"/>
</dbReference>
<keyword evidence="5" id="KW-0418">Kinase</keyword>
<proteinExistence type="predicted"/>
<dbReference type="InterPro" id="IPR005467">
    <property type="entry name" value="His_kinase_dom"/>
</dbReference>
<dbReference type="InterPro" id="IPR036890">
    <property type="entry name" value="HATPase_C_sf"/>
</dbReference>
<dbReference type="FunFam" id="3.30.450.20:FF:000099">
    <property type="entry name" value="Sensory box sensor histidine kinase"/>
    <property type="match status" value="1"/>
</dbReference>
<dbReference type="Gene3D" id="3.30.450.20">
    <property type="entry name" value="PAS domain"/>
    <property type="match status" value="2"/>
</dbReference>
<dbReference type="KEGG" id="rgu:A4W93_14500"/>
<dbReference type="Pfam" id="PF00512">
    <property type="entry name" value="HisKA"/>
    <property type="match status" value="1"/>
</dbReference>
<dbReference type="PROSITE" id="PS50113">
    <property type="entry name" value="PAC"/>
    <property type="match status" value="1"/>
</dbReference>
<evidence type="ECO:0000313" key="11">
    <source>
        <dbReference type="Proteomes" id="UP000193427"/>
    </source>
</evidence>
<keyword evidence="4" id="KW-0808">Transferase</keyword>
<reference evidence="10 11" key="1">
    <citation type="submission" date="2016-04" db="EMBL/GenBank/DDBJ databases">
        <title>Complete genome sequence of natural rubber-degrading, novel Gram-negative bacterium, Rhizobacter gummiphilus strain NS21.</title>
        <authorList>
            <person name="Tabata M."/>
            <person name="Kasai D."/>
            <person name="Fukuda M."/>
        </authorList>
    </citation>
    <scope>NUCLEOTIDE SEQUENCE [LARGE SCALE GENOMIC DNA]</scope>
    <source>
        <strain evidence="10 11">NS21</strain>
    </source>
</reference>
<feature type="domain" description="Response regulatory" evidence="8">
    <location>
        <begin position="482"/>
        <end position="594"/>
    </location>
</feature>
<feature type="modified residue" description="4-aspartylphosphate" evidence="6">
    <location>
        <position position="531"/>
    </location>
</feature>
<dbReference type="SMART" id="SM00091">
    <property type="entry name" value="PAS"/>
    <property type="match status" value="2"/>
</dbReference>
<dbReference type="PROSITE" id="PS50110">
    <property type="entry name" value="RESPONSE_REGULATORY"/>
    <property type="match status" value="1"/>
</dbReference>
<gene>
    <name evidence="10" type="ORF">A4W93_14500</name>
</gene>
<evidence type="ECO:0000313" key="10">
    <source>
        <dbReference type="EMBL" id="ARN21007.1"/>
    </source>
</evidence>
<dbReference type="InterPro" id="IPR000014">
    <property type="entry name" value="PAS"/>
</dbReference>
<feature type="domain" description="PAC" evidence="9">
    <location>
        <begin position="175"/>
        <end position="227"/>
    </location>
</feature>
<dbReference type="Proteomes" id="UP000193427">
    <property type="component" value="Chromosome"/>
</dbReference>
<dbReference type="InterPro" id="IPR001610">
    <property type="entry name" value="PAC"/>
</dbReference>
<dbReference type="InterPro" id="IPR013655">
    <property type="entry name" value="PAS_fold_3"/>
</dbReference>
<dbReference type="SMART" id="SM00086">
    <property type="entry name" value="PAC"/>
    <property type="match status" value="1"/>
</dbReference>
<dbReference type="SMART" id="SM00448">
    <property type="entry name" value="REC"/>
    <property type="match status" value="1"/>
</dbReference>
<dbReference type="CDD" id="cd00075">
    <property type="entry name" value="HATPase"/>
    <property type="match status" value="1"/>
</dbReference>
<dbReference type="Gene3D" id="3.40.50.2300">
    <property type="match status" value="1"/>
</dbReference>
<name>A0A1W6L9Y3_9BURK</name>
<dbReference type="SUPFAM" id="SSF55874">
    <property type="entry name" value="ATPase domain of HSP90 chaperone/DNA topoisomerase II/histidine kinase"/>
    <property type="match status" value="1"/>
</dbReference>
<dbReference type="InterPro" id="IPR003661">
    <property type="entry name" value="HisK_dim/P_dom"/>
</dbReference>
<dbReference type="PROSITE" id="PS50109">
    <property type="entry name" value="HIS_KIN"/>
    <property type="match status" value="1"/>
</dbReference>
<dbReference type="Pfam" id="PF13426">
    <property type="entry name" value="PAS_9"/>
    <property type="match status" value="1"/>
</dbReference>
<dbReference type="PANTHER" id="PTHR43047:SF72">
    <property type="entry name" value="OSMOSENSING HISTIDINE PROTEIN KINASE SLN1"/>
    <property type="match status" value="1"/>
</dbReference>
<dbReference type="GO" id="GO:0000155">
    <property type="term" value="F:phosphorelay sensor kinase activity"/>
    <property type="evidence" value="ECO:0007669"/>
    <property type="project" value="InterPro"/>
</dbReference>
<evidence type="ECO:0000259" key="8">
    <source>
        <dbReference type="PROSITE" id="PS50110"/>
    </source>
</evidence>
<dbReference type="AlphaFoldDB" id="A0A1W6L9Y3"/>
<evidence type="ECO:0000256" key="5">
    <source>
        <dbReference type="ARBA" id="ARBA00022777"/>
    </source>
</evidence>
<evidence type="ECO:0000256" key="2">
    <source>
        <dbReference type="ARBA" id="ARBA00012438"/>
    </source>
</evidence>
<dbReference type="EC" id="2.7.13.3" evidence="2"/>
<dbReference type="GO" id="GO:0005886">
    <property type="term" value="C:plasma membrane"/>
    <property type="evidence" value="ECO:0007669"/>
    <property type="project" value="TreeGrafter"/>
</dbReference>
<feature type="domain" description="Histidine kinase" evidence="7">
    <location>
        <begin position="245"/>
        <end position="463"/>
    </location>
</feature>
<dbReference type="PANTHER" id="PTHR43047">
    <property type="entry name" value="TWO-COMPONENT HISTIDINE PROTEIN KINASE"/>
    <property type="match status" value="1"/>
</dbReference>
<evidence type="ECO:0000259" key="7">
    <source>
        <dbReference type="PROSITE" id="PS50109"/>
    </source>
</evidence>
<comment type="catalytic activity">
    <reaction evidence="1">
        <text>ATP + protein L-histidine = ADP + protein N-phospho-L-histidine.</text>
        <dbReference type="EC" id="2.7.13.3"/>
    </reaction>
</comment>
<dbReference type="GO" id="GO:0009927">
    <property type="term" value="F:histidine phosphotransfer kinase activity"/>
    <property type="evidence" value="ECO:0007669"/>
    <property type="project" value="TreeGrafter"/>
</dbReference>
<dbReference type="InterPro" id="IPR011006">
    <property type="entry name" value="CheY-like_superfamily"/>
</dbReference>
<accession>A0A1W6L9Y3</accession>
<dbReference type="InterPro" id="IPR003594">
    <property type="entry name" value="HATPase_dom"/>
</dbReference>
<dbReference type="Pfam" id="PF02518">
    <property type="entry name" value="HATPase_c"/>
    <property type="match status" value="1"/>
</dbReference>
<dbReference type="STRING" id="946333.A4W93_14500"/>
<dbReference type="SMART" id="SM00387">
    <property type="entry name" value="HATPase_c"/>
    <property type="match status" value="1"/>
</dbReference>
<organism evidence="10 11">
    <name type="scientific">Piscinibacter gummiphilus</name>
    <dbReference type="NCBI Taxonomy" id="946333"/>
    <lineage>
        <taxon>Bacteria</taxon>
        <taxon>Pseudomonadati</taxon>
        <taxon>Pseudomonadota</taxon>
        <taxon>Betaproteobacteria</taxon>
        <taxon>Burkholderiales</taxon>
        <taxon>Sphaerotilaceae</taxon>
        <taxon>Piscinibacter</taxon>
    </lineage>
</organism>